<feature type="compositionally biased region" description="Polar residues" evidence="3">
    <location>
        <begin position="41"/>
        <end position="53"/>
    </location>
</feature>
<proteinExistence type="inferred from homology"/>
<feature type="region of interest" description="Disordered" evidence="3">
    <location>
        <begin position="21"/>
        <end position="53"/>
    </location>
</feature>
<dbReference type="SUPFAM" id="SSF48371">
    <property type="entry name" value="ARM repeat"/>
    <property type="match status" value="1"/>
</dbReference>
<evidence type="ECO:0000256" key="2">
    <source>
        <dbReference type="SAM" id="Coils"/>
    </source>
</evidence>
<dbReference type="InterPro" id="IPR016024">
    <property type="entry name" value="ARM-type_fold"/>
</dbReference>
<dbReference type="GO" id="GO:0003682">
    <property type="term" value="F:chromatin binding"/>
    <property type="evidence" value="ECO:0007669"/>
    <property type="project" value="TreeGrafter"/>
</dbReference>
<reference evidence="6" key="1">
    <citation type="submission" date="2022-11" db="UniProtKB">
        <authorList>
            <consortium name="WormBaseParasite"/>
        </authorList>
    </citation>
    <scope>IDENTIFICATION</scope>
</reference>
<feature type="domain" description="SCD" evidence="4">
    <location>
        <begin position="251"/>
        <end position="336"/>
    </location>
</feature>
<dbReference type="GO" id="GO:0008278">
    <property type="term" value="C:cohesin complex"/>
    <property type="evidence" value="ECO:0007669"/>
    <property type="project" value="TreeGrafter"/>
</dbReference>
<comment type="similarity">
    <text evidence="1">Belongs to the SCC3 family.</text>
</comment>
<dbReference type="PROSITE" id="PS51425">
    <property type="entry name" value="SCD"/>
    <property type="match status" value="1"/>
</dbReference>
<dbReference type="GO" id="GO:0005634">
    <property type="term" value="C:nucleus"/>
    <property type="evidence" value="ECO:0007669"/>
    <property type="project" value="TreeGrafter"/>
</dbReference>
<evidence type="ECO:0000259" key="4">
    <source>
        <dbReference type="PROSITE" id="PS51425"/>
    </source>
</evidence>
<name>A0A914I7U3_GLORO</name>
<keyword evidence="5" id="KW-1185">Reference proteome</keyword>
<feature type="coiled-coil region" evidence="2">
    <location>
        <begin position="215"/>
        <end position="242"/>
    </location>
</feature>
<dbReference type="GO" id="GO:0000785">
    <property type="term" value="C:chromatin"/>
    <property type="evidence" value="ECO:0007669"/>
    <property type="project" value="TreeGrafter"/>
</dbReference>
<dbReference type="Pfam" id="PF24571">
    <property type="entry name" value="HEAT_SCC3-SA"/>
    <property type="match status" value="1"/>
</dbReference>
<dbReference type="InterPro" id="IPR039662">
    <property type="entry name" value="Cohesin_Scc3/SA"/>
</dbReference>
<dbReference type="AlphaFoldDB" id="A0A914I7U3"/>
<dbReference type="PANTHER" id="PTHR11199:SF0">
    <property type="entry name" value="LD34181P-RELATED"/>
    <property type="match status" value="1"/>
</dbReference>
<dbReference type="WBParaSite" id="Gr19_v10_g7713.t2">
    <property type="protein sequence ID" value="Gr19_v10_g7713.t2"/>
    <property type="gene ID" value="Gr19_v10_g7713"/>
</dbReference>
<dbReference type="Pfam" id="PF08514">
    <property type="entry name" value="STAG"/>
    <property type="match status" value="1"/>
</dbReference>
<dbReference type="GO" id="GO:0007062">
    <property type="term" value="P:sister chromatid cohesion"/>
    <property type="evidence" value="ECO:0007669"/>
    <property type="project" value="UniProtKB-ARBA"/>
</dbReference>
<accession>A0A914I7U3</accession>
<dbReference type="PANTHER" id="PTHR11199">
    <property type="entry name" value="STROMAL ANTIGEN"/>
    <property type="match status" value="1"/>
</dbReference>
<protein>
    <submittedName>
        <fullName evidence="6">SCD domain-containing protein</fullName>
    </submittedName>
</protein>
<evidence type="ECO:0000256" key="1">
    <source>
        <dbReference type="ARBA" id="ARBA00005486"/>
    </source>
</evidence>
<sequence length="1010" mass="116800">MHSTKTSNTYSLRVRKAIAFDRDYSPDPPGQPRGPRKYGGVNQQQQSQTGRNPTNLAEKWIHDYEESPDQAIVQMLQLIIASCGCSGKLDANMIHNMQWKDIIERISEYFDEDSGDYPLILTTHQFRRFRNNFAEFLQSFVIRSKNNILFDVTLMDSLIQLLTLLSDNPIRAFRHTATFASMKLSSSIVDVVVELVDLKDKNVIQIETEKARLLHAGTNERLERLLQAKTELDQKIDELSAMLQYIFKCVFVHRYRDHVADFRIICVSELGIWIRIYPALFLDDSYLKYIGWSLFDKVPEVRQKCISALLPLYENNKLIRRLELFTHKFKDRLVSMVMDTDVEVATKTCQLMTHIYRAFPVLLDPGACVPLYELVYCNNRQLAVAAGEFVNAKLFSTATDQGSMMSSSTSILAPPVDNRQLIKDLVAFFIDGDVHRHPAYLVDSLIDICPMLKDWPTMVDILLSEEFDQFDTHLIAIVCAAVKQAATGEHPPNRIVVSIRRGPGAGTEKKDLRMLQDERVHLSEVFILALPRLLQKFIADQEKVRDLIEIFLYFELEIYSAGRYEQPLNELMVLLERIVEQYSNDEITTNIARVFQFITSNMSVAQFTDTSRCRIVDGVVQNLRQQMQMFMANEEEQLDEEDEASLLSSFRKMVAFTSTIDVAVKWDFWDMCMDLLQNSNRFQSADLVEKTVLLCFQLLSWDMKRFVAAQEQKEETIELLRKRRDQFLKVTKSILRDQAAGVENAFMCICDILIMFNWKLAADYGPDHHIHVLAIKVDKDMICRITEFVMDNVFVLEENDNVHDMAEPERIQLMAKRRNLLAQYSKLFIYGLLPVIDSVGVLRQFTRFFSDFGDIMKQLLQKCREMDKWATAKAIVFALINSYEELKLFSEESVVDQDSENFQALRELAKRFALSFGVDNLKNREALAVIHHDGIKFALSLDPKARQTQRTHENVSFFEILQEFSPKLHRQDKLAVLRYLDKNCSPDTSHEDGDAWQTYLLYRSSLAKAE</sequence>
<dbReference type="InterPro" id="IPR056396">
    <property type="entry name" value="HEAT_SCC3-SA"/>
</dbReference>
<dbReference type="Proteomes" id="UP000887572">
    <property type="component" value="Unplaced"/>
</dbReference>
<organism evidence="5 6">
    <name type="scientific">Globodera rostochiensis</name>
    <name type="common">Golden nematode worm</name>
    <name type="synonym">Heterodera rostochiensis</name>
    <dbReference type="NCBI Taxonomy" id="31243"/>
    <lineage>
        <taxon>Eukaryota</taxon>
        <taxon>Metazoa</taxon>
        <taxon>Ecdysozoa</taxon>
        <taxon>Nematoda</taxon>
        <taxon>Chromadorea</taxon>
        <taxon>Rhabditida</taxon>
        <taxon>Tylenchina</taxon>
        <taxon>Tylenchomorpha</taxon>
        <taxon>Tylenchoidea</taxon>
        <taxon>Heteroderidae</taxon>
        <taxon>Heteroderinae</taxon>
        <taxon>Globodera</taxon>
    </lineage>
</organism>
<evidence type="ECO:0000313" key="5">
    <source>
        <dbReference type="Proteomes" id="UP000887572"/>
    </source>
</evidence>
<keyword evidence="2" id="KW-0175">Coiled coil</keyword>
<evidence type="ECO:0000313" key="6">
    <source>
        <dbReference type="WBParaSite" id="Gr19_v10_g7713.t2"/>
    </source>
</evidence>
<dbReference type="Pfam" id="PF21581">
    <property type="entry name" value="SCD"/>
    <property type="match status" value="1"/>
</dbReference>
<dbReference type="InterPro" id="IPR020839">
    <property type="entry name" value="SCD"/>
</dbReference>
<evidence type="ECO:0000256" key="3">
    <source>
        <dbReference type="SAM" id="MobiDB-lite"/>
    </source>
</evidence>
<dbReference type="InterPro" id="IPR013721">
    <property type="entry name" value="STAG"/>
</dbReference>